<name>A0A8J6YPS5_9RHOB</name>
<dbReference type="InterPro" id="IPR014776">
    <property type="entry name" value="4pyrrole_Mease_sub2"/>
</dbReference>
<gene>
    <name evidence="1" type="ORF">ICN82_03340</name>
</gene>
<dbReference type="Gene3D" id="3.30.950.10">
    <property type="entry name" value="Methyltransferase, Cobalt-precorrin-4 Transmethylase, Domain 2"/>
    <property type="match status" value="1"/>
</dbReference>
<dbReference type="GO" id="GO:0008168">
    <property type="term" value="F:methyltransferase activity"/>
    <property type="evidence" value="ECO:0007669"/>
    <property type="project" value="InterPro"/>
</dbReference>
<comment type="caution">
    <text evidence="1">The sequence shown here is derived from an EMBL/GenBank/DDBJ whole genome shotgun (WGS) entry which is preliminary data.</text>
</comment>
<dbReference type="EMBL" id="JACVXA010000006">
    <property type="protein sequence ID" value="MBE3637233.1"/>
    <property type="molecule type" value="Genomic_DNA"/>
</dbReference>
<dbReference type="AlphaFoldDB" id="A0A8J6YPS5"/>
<protein>
    <submittedName>
        <fullName evidence="1">Uncharacterized protein</fullName>
    </submittedName>
</protein>
<feature type="non-terminal residue" evidence="1">
    <location>
        <position position="1"/>
    </location>
</feature>
<dbReference type="Proteomes" id="UP000609121">
    <property type="component" value="Unassembled WGS sequence"/>
</dbReference>
<evidence type="ECO:0000313" key="2">
    <source>
        <dbReference type="Proteomes" id="UP000609121"/>
    </source>
</evidence>
<evidence type="ECO:0000313" key="1">
    <source>
        <dbReference type="EMBL" id="MBE3637233.1"/>
    </source>
</evidence>
<sequence length="148" mass="14359">LRLRPGAGRAERLSARAGAFLGTDSCRVSLPAGPRRLEALAAADLPLALTVPADAAGGEAPAAEALACLRAHRSGTVPVLLEGAGGAAPRLSTLDALDPAQMRAAGMVLIGGSASRVVAASDPAAGIGGVWVLGDDPLAAVPSGAAAE</sequence>
<proteinExistence type="predicted"/>
<accession>A0A8J6YPS5</accession>
<reference evidence="1" key="1">
    <citation type="submission" date="2020-09" db="EMBL/GenBank/DDBJ databases">
        <title>A novel bacterium of genus Mangrovicoccus, isolated from South China Sea.</title>
        <authorList>
            <person name="Huang H."/>
            <person name="Mo K."/>
            <person name="Hu Y."/>
        </authorList>
    </citation>
    <scope>NUCLEOTIDE SEQUENCE</scope>
    <source>
        <strain evidence="1">HB182678</strain>
    </source>
</reference>
<organism evidence="1 2">
    <name type="scientific">Mangrovicoccus algicola</name>
    <dbReference type="NCBI Taxonomy" id="2771008"/>
    <lineage>
        <taxon>Bacteria</taxon>
        <taxon>Pseudomonadati</taxon>
        <taxon>Pseudomonadota</taxon>
        <taxon>Alphaproteobacteria</taxon>
        <taxon>Rhodobacterales</taxon>
        <taxon>Paracoccaceae</taxon>
        <taxon>Mangrovicoccus</taxon>
    </lineage>
</organism>
<keyword evidence="2" id="KW-1185">Reference proteome</keyword>